<dbReference type="PANTHER" id="PTHR42930">
    <property type="entry name" value="PHOSPHATE-SPECIFIC TRANSPORT SYSTEM ACCESSORY PROTEIN PHOU"/>
    <property type="match status" value="1"/>
</dbReference>
<comment type="function">
    <text evidence="1">Plays a role in the regulation of phosphate uptake.</text>
</comment>
<protein>
    <recommendedName>
        <fullName evidence="1">Phosphate-specific transport system accessory protein PhoU</fullName>
    </recommendedName>
</protein>
<dbReference type="Pfam" id="PF01895">
    <property type="entry name" value="PhoU"/>
    <property type="match status" value="2"/>
</dbReference>
<dbReference type="InterPro" id="IPR028366">
    <property type="entry name" value="PhoU"/>
</dbReference>
<keyword evidence="1" id="KW-0963">Cytoplasm</keyword>
<gene>
    <name evidence="3" type="primary">phoU</name>
    <name evidence="3" type="ORF">GCM10008905_13570</name>
</gene>
<dbReference type="RefSeq" id="WP_343768092.1">
    <property type="nucleotide sequence ID" value="NZ_BAAACF010000001.1"/>
</dbReference>
<evidence type="ECO:0000256" key="1">
    <source>
        <dbReference type="PIRNR" id="PIRNR003107"/>
    </source>
</evidence>
<feature type="domain" description="PhoU" evidence="2">
    <location>
        <begin position="120"/>
        <end position="205"/>
    </location>
</feature>
<comment type="subunit">
    <text evidence="1">Homodimer.</text>
</comment>
<organism evidence="3 4">
    <name type="scientific">Clostridium malenominatum</name>
    <dbReference type="NCBI Taxonomy" id="1539"/>
    <lineage>
        <taxon>Bacteria</taxon>
        <taxon>Bacillati</taxon>
        <taxon>Bacillota</taxon>
        <taxon>Clostridia</taxon>
        <taxon>Eubacteriales</taxon>
        <taxon>Clostridiaceae</taxon>
        <taxon>Clostridium</taxon>
    </lineage>
</organism>
<dbReference type="NCBIfam" id="TIGR02135">
    <property type="entry name" value="phoU_full"/>
    <property type="match status" value="1"/>
</dbReference>
<keyword evidence="1" id="KW-0592">Phosphate transport</keyword>
<reference evidence="4" key="1">
    <citation type="journal article" date="2019" name="Int. J. Syst. Evol. Microbiol.">
        <title>The Global Catalogue of Microorganisms (GCM) 10K type strain sequencing project: providing services to taxonomists for standard genome sequencing and annotation.</title>
        <authorList>
            <consortium name="The Broad Institute Genomics Platform"/>
            <consortium name="The Broad Institute Genome Sequencing Center for Infectious Disease"/>
            <person name="Wu L."/>
            <person name="Ma J."/>
        </authorList>
    </citation>
    <scope>NUCLEOTIDE SEQUENCE [LARGE SCALE GENOMIC DNA]</scope>
    <source>
        <strain evidence="4">JCM 1405</strain>
    </source>
</reference>
<keyword evidence="4" id="KW-1185">Reference proteome</keyword>
<sequence length="218" mass="25279">MTRSTFDLHLQELHNDILRMGSIVEKQIHECIEALTEHNYDLAEEVIKNDDLVDDLEREISDKCIKLIAREQPLAKDLRMIFTGSKIVTDLERMADHAVDIAKIAIRLKDEKFIKPLVDIPKMTDIAKEMIKGALDAYVEGDVEKSYLICKEDDKIDDIYKNVFKEMIPIMTKDNSSINQATQFLFICKYIERIADHVTNICEWTIYQVTGELKDLNE</sequence>
<dbReference type="PANTHER" id="PTHR42930:SF3">
    <property type="entry name" value="PHOSPHATE-SPECIFIC TRANSPORT SYSTEM ACCESSORY PROTEIN PHOU"/>
    <property type="match status" value="1"/>
</dbReference>
<name>A0ABP3U5T5_9CLOT</name>
<comment type="caution">
    <text evidence="3">The sequence shown here is derived from an EMBL/GenBank/DDBJ whole genome shotgun (WGS) entry which is preliminary data.</text>
</comment>
<comment type="subcellular location">
    <subcellularLocation>
        <location evidence="1">Cytoplasm</location>
    </subcellularLocation>
</comment>
<dbReference type="SUPFAM" id="SSF109755">
    <property type="entry name" value="PhoU-like"/>
    <property type="match status" value="1"/>
</dbReference>
<evidence type="ECO:0000313" key="4">
    <source>
        <dbReference type="Proteomes" id="UP001500339"/>
    </source>
</evidence>
<evidence type="ECO:0000313" key="3">
    <source>
        <dbReference type="EMBL" id="GAA0722260.1"/>
    </source>
</evidence>
<dbReference type="PIRSF" id="PIRSF003107">
    <property type="entry name" value="PhoU"/>
    <property type="match status" value="1"/>
</dbReference>
<dbReference type="InterPro" id="IPR038078">
    <property type="entry name" value="PhoU-like_sf"/>
</dbReference>
<dbReference type="Proteomes" id="UP001500339">
    <property type="component" value="Unassembled WGS sequence"/>
</dbReference>
<dbReference type="EMBL" id="BAAACF010000001">
    <property type="protein sequence ID" value="GAA0722260.1"/>
    <property type="molecule type" value="Genomic_DNA"/>
</dbReference>
<comment type="similarity">
    <text evidence="1">Belongs to the PhoU family.</text>
</comment>
<keyword evidence="1" id="KW-0813">Transport</keyword>
<accession>A0ABP3U5T5</accession>
<evidence type="ECO:0000259" key="2">
    <source>
        <dbReference type="Pfam" id="PF01895"/>
    </source>
</evidence>
<proteinExistence type="inferred from homology"/>
<dbReference type="Gene3D" id="1.20.58.220">
    <property type="entry name" value="Phosphate transport system protein phou homolog 2, domain 2"/>
    <property type="match status" value="1"/>
</dbReference>
<feature type="domain" description="PhoU" evidence="2">
    <location>
        <begin position="17"/>
        <end position="104"/>
    </location>
</feature>
<dbReference type="InterPro" id="IPR026022">
    <property type="entry name" value="PhoU_dom"/>
</dbReference>